<dbReference type="SUPFAM" id="SSF46785">
    <property type="entry name" value="Winged helix' DNA-binding domain"/>
    <property type="match status" value="1"/>
</dbReference>
<dbReference type="InterPro" id="IPR050707">
    <property type="entry name" value="HTH_MetabolicPath_Reg"/>
</dbReference>
<name>A0A5E4RMB4_9BURK</name>
<dbReference type="GO" id="GO:0003677">
    <property type="term" value="F:DNA binding"/>
    <property type="evidence" value="ECO:0007669"/>
    <property type="project" value="UniProtKB-KW"/>
</dbReference>
<evidence type="ECO:0000256" key="1">
    <source>
        <dbReference type="ARBA" id="ARBA00023015"/>
    </source>
</evidence>
<keyword evidence="3" id="KW-0804">Transcription</keyword>
<keyword evidence="2" id="KW-0238">DNA-binding</keyword>
<keyword evidence="1" id="KW-0805">Transcription regulation</keyword>
<evidence type="ECO:0000259" key="5">
    <source>
        <dbReference type="PROSITE" id="PS51077"/>
    </source>
</evidence>
<protein>
    <submittedName>
        <fullName evidence="7">IclR family transcriptional regulator</fullName>
    </submittedName>
</protein>
<evidence type="ECO:0000256" key="2">
    <source>
        <dbReference type="ARBA" id="ARBA00023125"/>
    </source>
</evidence>
<reference evidence="7 8" key="1">
    <citation type="submission" date="2019-08" db="EMBL/GenBank/DDBJ databases">
        <authorList>
            <person name="Peeters C."/>
        </authorList>
    </citation>
    <scope>NUCLEOTIDE SEQUENCE [LARGE SCALE GENOMIC DNA]</scope>
    <source>
        <strain evidence="7 8">LMG 31011</strain>
    </source>
</reference>
<feature type="domain" description="HTH iclR-type" evidence="5">
    <location>
        <begin position="45"/>
        <end position="108"/>
    </location>
</feature>
<evidence type="ECO:0000313" key="8">
    <source>
        <dbReference type="Proteomes" id="UP000366819"/>
    </source>
</evidence>
<dbReference type="Gene3D" id="1.10.10.10">
    <property type="entry name" value="Winged helix-like DNA-binding domain superfamily/Winged helix DNA-binding domain"/>
    <property type="match status" value="1"/>
</dbReference>
<gene>
    <name evidence="7" type="ORF">PAQ31011_00229</name>
</gene>
<organism evidence="7 8">
    <name type="scientific">Pandoraea aquatica</name>
    <dbReference type="NCBI Taxonomy" id="2508290"/>
    <lineage>
        <taxon>Bacteria</taxon>
        <taxon>Pseudomonadati</taxon>
        <taxon>Pseudomonadota</taxon>
        <taxon>Betaproteobacteria</taxon>
        <taxon>Burkholderiales</taxon>
        <taxon>Burkholderiaceae</taxon>
        <taxon>Pandoraea</taxon>
    </lineage>
</organism>
<dbReference type="InterPro" id="IPR036388">
    <property type="entry name" value="WH-like_DNA-bd_sf"/>
</dbReference>
<dbReference type="SUPFAM" id="SSF55781">
    <property type="entry name" value="GAF domain-like"/>
    <property type="match status" value="1"/>
</dbReference>
<evidence type="ECO:0000313" key="7">
    <source>
        <dbReference type="EMBL" id="VVD63664.1"/>
    </source>
</evidence>
<dbReference type="InterPro" id="IPR014757">
    <property type="entry name" value="Tscrpt_reg_IclR_C"/>
</dbReference>
<dbReference type="InterPro" id="IPR005471">
    <property type="entry name" value="Tscrpt_reg_IclR_N"/>
</dbReference>
<dbReference type="OrthoDB" id="9807558at2"/>
<dbReference type="PROSITE" id="PS51077">
    <property type="entry name" value="HTH_ICLR"/>
    <property type="match status" value="1"/>
</dbReference>
<keyword evidence="8" id="KW-1185">Reference proteome</keyword>
<evidence type="ECO:0000256" key="4">
    <source>
        <dbReference type="SAM" id="MobiDB-lite"/>
    </source>
</evidence>
<accession>A0A5E4RMB4</accession>
<dbReference type="PANTHER" id="PTHR30136">
    <property type="entry name" value="HELIX-TURN-HELIX TRANSCRIPTIONAL REGULATOR, ICLR FAMILY"/>
    <property type="match status" value="1"/>
</dbReference>
<dbReference type="InterPro" id="IPR036390">
    <property type="entry name" value="WH_DNA-bd_sf"/>
</dbReference>
<dbReference type="Pfam" id="PF09339">
    <property type="entry name" value="HTH_IclR"/>
    <property type="match status" value="1"/>
</dbReference>
<feature type="region of interest" description="Disordered" evidence="4">
    <location>
        <begin position="1"/>
        <end position="45"/>
    </location>
</feature>
<evidence type="ECO:0000256" key="3">
    <source>
        <dbReference type="ARBA" id="ARBA00023163"/>
    </source>
</evidence>
<dbReference type="GO" id="GO:0003700">
    <property type="term" value="F:DNA-binding transcription factor activity"/>
    <property type="evidence" value="ECO:0007669"/>
    <property type="project" value="TreeGrafter"/>
</dbReference>
<feature type="compositionally biased region" description="Low complexity" evidence="4">
    <location>
        <begin position="10"/>
        <end position="22"/>
    </location>
</feature>
<dbReference type="GO" id="GO:0045892">
    <property type="term" value="P:negative regulation of DNA-templated transcription"/>
    <property type="evidence" value="ECO:0007669"/>
    <property type="project" value="TreeGrafter"/>
</dbReference>
<dbReference type="AlphaFoldDB" id="A0A5E4RMB4"/>
<dbReference type="PROSITE" id="PS51078">
    <property type="entry name" value="ICLR_ED"/>
    <property type="match status" value="1"/>
</dbReference>
<sequence>MPTKSVEIVPKSANPKAKASASGQPVKAAGKVTGKPAGNAPPLGTQSVHRAVTVLREIAAHGMKGLRLSDIADALSLERPTAHRIVKGLVAQGMLMQNRETRHYHLGHVVYELGLAASPHFSLRELCQPTLQTLADKSGDSVFLMVRSGLDAVCIDLLEGSYPIQTRTLEIGGRRPLGVGAGSLALLISLPPDERERVMSTNAGRLNTFGNFTQSRLEKAIAASTDAGYAINEEDVLPGVSAIGLSIRPRQGAPYAAISIAAIESRLSGERRIEMARLLQKEVRALEKKLDAESLLWE</sequence>
<dbReference type="Gene3D" id="3.30.450.40">
    <property type="match status" value="1"/>
</dbReference>
<dbReference type="InterPro" id="IPR029016">
    <property type="entry name" value="GAF-like_dom_sf"/>
</dbReference>
<dbReference type="SMART" id="SM00346">
    <property type="entry name" value="HTH_ICLR"/>
    <property type="match status" value="1"/>
</dbReference>
<feature type="domain" description="IclR-ED" evidence="6">
    <location>
        <begin position="109"/>
        <end position="292"/>
    </location>
</feature>
<evidence type="ECO:0000259" key="6">
    <source>
        <dbReference type="PROSITE" id="PS51078"/>
    </source>
</evidence>
<proteinExistence type="predicted"/>
<dbReference type="PANTHER" id="PTHR30136:SF39">
    <property type="entry name" value="TRANSCRIPTIONAL REGULATORY PROTEIN"/>
    <property type="match status" value="1"/>
</dbReference>
<dbReference type="EMBL" id="CABPSN010000001">
    <property type="protein sequence ID" value="VVD63664.1"/>
    <property type="molecule type" value="Genomic_DNA"/>
</dbReference>
<dbReference type="Proteomes" id="UP000366819">
    <property type="component" value="Unassembled WGS sequence"/>
</dbReference>
<dbReference type="Pfam" id="PF01614">
    <property type="entry name" value="IclR_C"/>
    <property type="match status" value="1"/>
</dbReference>